<organism evidence="3 4">
    <name type="scientific">Periconia macrospinosa</name>
    <dbReference type="NCBI Taxonomy" id="97972"/>
    <lineage>
        <taxon>Eukaryota</taxon>
        <taxon>Fungi</taxon>
        <taxon>Dikarya</taxon>
        <taxon>Ascomycota</taxon>
        <taxon>Pezizomycotina</taxon>
        <taxon>Dothideomycetes</taxon>
        <taxon>Pleosporomycetidae</taxon>
        <taxon>Pleosporales</taxon>
        <taxon>Massarineae</taxon>
        <taxon>Periconiaceae</taxon>
        <taxon>Periconia</taxon>
    </lineage>
</organism>
<dbReference type="Gene3D" id="3.40.50.300">
    <property type="entry name" value="P-loop containing nucleotide triphosphate hydrolases"/>
    <property type="match status" value="1"/>
</dbReference>
<protein>
    <recommendedName>
        <fullName evidence="2">Nephrocystin 3-like N-terminal domain-containing protein</fullName>
    </recommendedName>
</protein>
<feature type="non-terminal residue" evidence="3">
    <location>
        <position position="1"/>
    </location>
</feature>
<proteinExistence type="predicted"/>
<evidence type="ECO:0000256" key="1">
    <source>
        <dbReference type="ARBA" id="ARBA00022737"/>
    </source>
</evidence>
<keyword evidence="1" id="KW-0677">Repeat</keyword>
<dbReference type="Proteomes" id="UP000244855">
    <property type="component" value="Unassembled WGS sequence"/>
</dbReference>
<sequence length="323" mass="38313">RCLHTLYFPEIHRRIDEIDDADAKTFEWILEPENHPQKGEQGLRFRNWLSNPDENANTFWISGKPGAGKSTLMKYLADSSHLSTYLKDWSGDKEVIQVQYYFWRQGSRIQRSLQGLLRSLLLQILSQHHDMIRTAFPDLEWQNYGLEFEFPEKSLTNALKKIVDAAEESHLYLFFLIDGLDEFDDREELDDALGDVEELLKFLSQFSSRKRIKLCVSSRTLNFLEERFSKYPQLCIRIDEITQEDIRVYIRDELEENDIFRDLSRSNEEYLNIVQEMAHMAQGVFLWVRLVSKELRRLLTNGAQLRTLREKLSEMPKEIEGFY</sequence>
<name>A0A2V1DZ22_9PLEO</name>
<dbReference type="SUPFAM" id="SSF52540">
    <property type="entry name" value="P-loop containing nucleoside triphosphate hydrolases"/>
    <property type="match status" value="1"/>
</dbReference>
<evidence type="ECO:0000313" key="4">
    <source>
        <dbReference type="Proteomes" id="UP000244855"/>
    </source>
</evidence>
<dbReference type="Pfam" id="PF24883">
    <property type="entry name" value="NPHP3_N"/>
    <property type="match status" value="1"/>
</dbReference>
<dbReference type="OrthoDB" id="194358at2759"/>
<dbReference type="PANTHER" id="PTHR10039:SF5">
    <property type="entry name" value="NACHT DOMAIN-CONTAINING PROTEIN"/>
    <property type="match status" value="1"/>
</dbReference>
<keyword evidence="4" id="KW-1185">Reference proteome</keyword>
<dbReference type="AlphaFoldDB" id="A0A2V1DZ22"/>
<evidence type="ECO:0000259" key="2">
    <source>
        <dbReference type="Pfam" id="PF24883"/>
    </source>
</evidence>
<feature type="domain" description="Nephrocystin 3-like N-terminal" evidence="2">
    <location>
        <begin position="44"/>
        <end position="219"/>
    </location>
</feature>
<dbReference type="STRING" id="97972.A0A2V1DZ22"/>
<dbReference type="PANTHER" id="PTHR10039">
    <property type="entry name" value="AMELOGENIN"/>
    <property type="match status" value="1"/>
</dbReference>
<accession>A0A2V1DZ22</accession>
<evidence type="ECO:0000313" key="3">
    <source>
        <dbReference type="EMBL" id="PVI03431.1"/>
    </source>
</evidence>
<gene>
    <name evidence="3" type="ORF">DM02DRAFT_490641</name>
</gene>
<dbReference type="InterPro" id="IPR027417">
    <property type="entry name" value="P-loop_NTPase"/>
</dbReference>
<reference evidence="3 4" key="1">
    <citation type="journal article" date="2018" name="Sci. Rep.">
        <title>Comparative genomics provides insights into the lifestyle and reveals functional heterogeneity of dark septate endophytic fungi.</title>
        <authorList>
            <person name="Knapp D.G."/>
            <person name="Nemeth J.B."/>
            <person name="Barry K."/>
            <person name="Hainaut M."/>
            <person name="Henrissat B."/>
            <person name="Johnson J."/>
            <person name="Kuo A."/>
            <person name="Lim J.H.P."/>
            <person name="Lipzen A."/>
            <person name="Nolan M."/>
            <person name="Ohm R.A."/>
            <person name="Tamas L."/>
            <person name="Grigoriev I.V."/>
            <person name="Spatafora J.W."/>
            <person name="Nagy L.G."/>
            <person name="Kovacs G.M."/>
        </authorList>
    </citation>
    <scope>NUCLEOTIDE SEQUENCE [LARGE SCALE GENOMIC DNA]</scope>
    <source>
        <strain evidence="3 4">DSE2036</strain>
    </source>
</reference>
<feature type="non-terminal residue" evidence="3">
    <location>
        <position position="323"/>
    </location>
</feature>
<dbReference type="EMBL" id="KZ805331">
    <property type="protein sequence ID" value="PVI03431.1"/>
    <property type="molecule type" value="Genomic_DNA"/>
</dbReference>
<dbReference type="InterPro" id="IPR056884">
    <property type="entry name" value="NPHP3-like_N"/>
</dbReference>